<organism evidence="4 5">
    <name type="scientific">Hyphomonas beringensis</name>
    <dbReference type="NCBI Taxonomy" id="1280946"/>
    <lineage>
        <taxon>Bacteria</taxon>
        <taxon>Pseudomonadati</taxon>
        <taxon>Pseudomonadota</taxon>
        <taxon>Alphaproteobacteria</taxon>
        <taxon>Hyphomonadales</taxon>
        <taxon>Hyphomonadaceae</taxon>
        <taxon>Hyphomonas</taxon>
    </lineage>
</organism>
<dbReference type="InterPro" id="IPR050595">
    <property type="entry name" value="Bact_response_regulator"/>
</dbReference>
<dbReference type="Pfam" id="PF00072">
    <property type="entry name" value="Response_reg"/>
    <property type="match status" value="1"/>
</dbReference>
<dbReference type="SUPFAM" id="SSF52172">
    <property type="entry name" value="CheY-like"/>
    <property type="match status" value="1"/>
</dbReference>
<dbReference type="Gene3D" id="3.40.50.2300">
    <property type="match status" value="1"/>
</dbReference>
<dbReference type="PROSITE" id="PS50110">
    <property type="entry name" value="RESPONSE_REGULATORY"/>
    <property type="match status" value="1"/>
</dbReference>
<dbReference type="PANTHER" id="PTHR44591">
    <property type="entry name" value="STRESS RESPONSE REGULATOR PROTEIN 1"/>
    <property type="match status" value="1"/>
</dbReference>
<protein>
    <recommendedName>
        <fullName evidence="3">Response regulatory domain-containing protein</fullName>
    </recommendedName>
</protein>
<feature type="modified residue" description="4-aspartylphosphate" evidence="2">
    <location>
        <position position="61"/>
    </location>
</feature>
<dbReference type="OrthoDB" id="9782655at2"/>
<reference evidence="4 5" key="1">
    <citation type="journal article" date="2014" name="Antonie Van Leeuwenhoek">
        <title>Hyphomonas beringensis sp. nov. and Hyphomonas chukchiensis sp. nov., isolated from surface seawater of the Bering Sea and Chukchi Sea.</title>
        <authorList>
            <person name="Li C."/>
            <person name="Lai Q."/>
            <person name="Li G."/>
            <person name="Dong C."/>
            <person name="Wang J."/>
            <person name="Liao Y."/>
            <person name="Shao Z."/>
        </authorList>
    </citation>
    <scope>NUCLEOTIDE SEQUENCE [LARGE SCALE GENOMIC DNA]</scope>
    <source>
        <strain evidence="4 5">25B14_1</strain>
    </source>
</reference>
<dbReference type="InterPro" id="IPR011006">
    <property type="entry name" value="CheY-like_superfamily"/>
</dbReference>
<dbReference type="CDD" id="cd00156">
    <property type="entry name" value="REC"/>
    <property type="match status" value="1"/>
</dbReference>
<dbReference type="RefSeq" id="WP_051601740.1">
    <property type="nucleotide sequence ID" value="NZ_AWFF01000098.1"/>
</dbReference>
<evidence type="ECO:0000259" key="3">
    <source>
        <dbReference type="PROSITE" id="PS50110"/>
    </source>
</evidence>
<dbReference type="STRING" id="1280946.HY29_06595"/>
<dbReference type="GO" id="GO:0000160">
    <property type="term" value="P:phosphorelay signal transduction system"/>
    <property type="evidence" value="ECO:0007669"/>
    <property type="project" value="InterPro"/>
</dbReference>
<dbReference type="Proteomes" id="UP000027037">
    <property type="component" value="Unassembled WGS sequence"/>
</dbReference>
<keyword evidence="5" id="KW-1185">Reference proteome</keyword>
<evidence type="ECO:0000256" key="1">
    <source>
        <dbReference type="ARBA" id="ARBA00022553"/>
    </source>
</evidence>
<dbReference type="EMBL" id="AWFF01000098">
    <property type="protein sequence ID" value="KCZ51015.1"/>
    <property type="molecule type" value="Genomic_DNA"/>
</dbReference>
<dbReference type="PANTHER" id="PTHR44591:SF25">
    <property type="entry name" value="CHEMOTAXIS TWO-COMPONENT RESPONSE REGULATOR"/>
    <property type="match status" value="1"/>
</dbReference>
<feature type="domain" description="Response regulatory" evidence="3">
    <location>
        <begin position="12"/>
        <end position="126"/>
    </location>
</feature>
<evidence type="ECO:0000256" key="2">
    <source>
        <dbReference type="PROSITE-ProRule" id="PRU00169"/>
    </source>
</evidence>
<dbReference type="AlphaFoldDB" id="A0A062U4C6"/>
<dbReference type="PATRIC" id="fig|1280946.3.peg.3414"/>
<dbReference type="InterPro" id="IPR001789">
    <property type="entry name" value="Sig_transdc_resp-reg_receiver"/>
</dbReference>
<evidence type="ECO:0000313" key="4">
    <source>
        <dbReference type="EMBL" id="KCZ51015.1"/>
    </source>
</evidence>
<dbReference type="eggNOG" id="COG4566">
    <property type="taxonomic scope" value="Bacteria"/>
</dbReference>
<proteinExistence type="predicted"/>
<gene>
    <name evidence="4" type="ORF">HY29_06595</name>
</gene>
<name>A0A062U4C6_9PROT</name>
<keyword evidence="1 2" id="KW-0597">Phosphoprotein</keyword>
<comment type="caution">
    <text evidence="4">The sequence shown here is derived from an EMBL/GenBank/DDBJ whole genome shotgun (WGS) entry which is preliminary data.</text>
</comment>
<dbReference type="SMART" id="SM00448">
    <property type="entry name" value="REC"/>
    <property type="match status" value="1"/>
</dbReference>
<accession>A0A062U4C6</accession>
<evidence type="ECO:0000313" key="5">
    <source>
        <dbReference type="Proteomes" id="UP000027037"/>
    </source>
</evidence>
<sequence>MSTQTTPARDPHVLLVEDDDDVRRSMTMLLRSWGYSVEVYSSGIELLSTRHIPASDAVIIDYKMPHMDGLALLKRLRQQGLTTPAILITGFYSNSLAERAKSLGFCDVLEKPTMNRLLQNKLQTTLNAA</sequence>